<protein>
    <submittedName>
        <fullName evidence="2">Uncharacterized protein</fullName>
    </submittedName>
</protein>
<evidence type="ECO:0000313" key="2">
    <source>
        <dbReference type="EMBL" id="AOE50316.1"/>
    </source>
</evidence>
<feature type="chain" id="PRO_5008544151" evidence="1">
    <location>
        <begin position="26"/>
        <end position="174"/>
    </location>
</feature>
<keyword evidence="1" id="KW-0732">Signal</keyword>
<keyword evidence="3" id="KW-1185">Reference proteome</keyword>
<reference evidence="3" key="1">
    <citation type="submission" date="2015-08" db="EMBL/GenBank/DDBJ databases">
        <authorList>
            <person name="Kim K.M."/>
        </authorList>
    </citation>
    <scope>NUCLEOTIDE SEQUENCE [LARGE SCALE GENOMIC DNA]</scope>
    <source>
        <strain evidence="3">KCTC 23892</strain>
    </source>
</reference>
<dbReference type="STRING" id="1144748.KS2013_1606"/>
<evidence type="ECO:0000256" key="1">
    <source>
        <dbReference type="SAM" id="SignalP"/>
    </source>
</evidence>
<organism evidence="2 3">
    <name type="scientific">Kangiella sediminilitoris</name>
    <dbReference type="NCBI Taxonomy" id="1144748"/>
    <lineage>
        <taxon>Bacteria</taxon>
        <taxon>Pseudomonadati</taxon>
        <taxon>Pseudomonadota</taxon>
        <taxon>Gammaproteobacteria</taxon>
        <taxon>Kangiellales</taxon>
        <taxon>Kangiellaceae</taxon>
        <taxon>Kangiella</taxon>
    </lineage>
</organism>
<gene>
    <name evidence="2" type="ORF">KS2013_1606</name>
</gene>
<name>A0A1B3BBZ8_9GAMM</name>
<dbReference type="KEGG" id="ksd:KS2013_1606"/>
<accession>A0A1B3BBZ8</accession>
<evidence type="ECO:0000313" key="3">
    <source>
        <dbReference type="Proteomes" id="UP000094147"/>
    </source>
</evidence>
<feature type="signal peptide" evidence="1">
    <location>
        <begin position="1"/>
        <end position="25"/>
    </location>
</feature>
<dbReference type="AlphaFoldDB" id="A0A1B3BBZ8"/>
<dbReference type="Proteomes" id="UP000094147">
    <property type="component" value="Chromosome"/>
</dbReference>
<proteinExistence type="predicted"/>
<dbReference type="EMBL" id="CP012418">
    <property type="protein sequence ID" value="AOE50316.1"/>
    <property type="molecule type" value="Genomic_DNA"/>
</dbReference>
<dbReference type="OrthoDB" id="6194699at2"/>
<dbReference type="RefSeq" id="WP_068992299.1">
    <property type="nucleotide sequence ID" value="NZ_CP012418.1"/>
</dbReference>
<sequence precursor="true">MIISKSLLYSIAIALLAAFSNATPAAEEYTEGQKRALQKALESAKKMEFFLDLKNRNPYLTGTWVGAYDYDNRTPNTPPANTFTLVMKSEGYAIDAVIIEPAVVPEQYAALAQVTDTRVSLNNFIFKKTYRDGTTINYQLRMNAKNKTMKGTWEIPEGPSGTVKMKKVEVNDFF</sequence>